<keyword evidence="2" id="KW-1185">Reference proteome</keyword>
<proteinExistence type="predicted"/>
<reference evidence="1 2" key="1">
    <citation type="submission" date="2024-09" db="EMBL/GenBank/DDBJ databases">
        <title>Genome sequencing and assembly of Phytophthora oleae, isolate VK10A, causative agent of rot of olive drupes.</title>
        <authorList>
            <person name="Conti Taguali S."/>
            <person name="Riolo M."/>
            <person name="La Spada F."/>
            <person name="Cacciola S.O."/>
            <person name="Dionisio G."/>
        </authorList>
    </citation>
    <scope>NUCLEOTIDE SEQUENCE [LARGE SCALE GENOMIC DNA]</scope>
    <source>
        <strain evidence="1 2">VK10A</strain>
    </source>
</reference>
<protein>
    <submittedName>
        <fullName evidence="1">Uncharacterized protein</fullName>
    </submittedName>
</protein>
<dbReference type="EMBL" id="JBIMZQ010000002">
    <property type="protein sequence ID" value="KAL3673374.1"/>
    <property type="molecule type" value="Genomic_DNA"/>
</dbReference>
<sequence length="126" mass="14704">MIWLIVKPSLIFGKKSYAYHWRKRKTKEKHLNAKERVLNEQEAELTSFRAVVERKGRDVEARLKLMEDARIQQLASVKATTLELSAQNMRLNDREANIAYQEQALTVPATALEQFQRHLAQNHECS</sequence>
<organism evidence="1 2">
    <name type="scientific">Phytophthora oleae</name>
    <dbReference type="NCBI Taxonomy" id="2107226"/>
    <lineage>
        <taxon>Eukaryota</taxon>
        <taxon>Sar</taxon>
        <taxon>Stramenopiles</taxon>
        <taxon>Oomycota</taxon>
        <taxon>Peronosporomycetes</taxon>
        <taxon>Peronosporales</taxon>
        <taxon>Peronosporaceae</taxon>
        <taxon>Phytophthora</taxon>
    </lineage>
</organism>
<comment type="caution">
    <text evidence="1">The sequence shown here is derived from an EMBL/GenBank/DDBJ whole genome shotgun (WGS) entry which is preliminary data.</text>
</comment>
<name>A0ABD3G6B2_9STRA</name>
<dbReference type="AlphaFoldDB" id="A0ABD3G6B2"/>
<dbReference type="Proteomes" id="UP001632037">
    <property type="component" value="Unassembled WGS sequence"/>
</dbReference>
<gene>
    <name evidence="1" type="ORF">V7S43_001090</name>
</gene>
<evidence type="ECO:0000313" key="1">
    <source>
        <dbReference type="EMBL" id="KAL3673374.1"/>
    </source>
</evidence>
<evidence type="ECO:0000313" key="2">
    <source>
        <dbReference type="Proteomes" id="UP001632037"/>
    </source>
</evidence>
<accession>A0ABD3G6B2</accession>